<dbReference type="AlphaFoldDB" id="A0A553BBK4"/>
<protein>
    <submittedName>
        <fullName evidence="3">Uncharacterized protein</fullName>
    </submittedName>
</protein>
<gene>
    <name evidence="3" type="ORF">FNW11_15880</name>
    <name evidence="2" type="ORF">FNW12_16195</name>
</gene>
<feature type="transmembrane region" description="Helical" evidence="1">
    <location>
        <begin position="166"/>
        <end position="183"/>
    </location>
</feature>
<dbReference type="Proteomes" id="UP000318528">
    <property type="component" value="Unassembled WGS sequence"/>
</dbReference>
<keyword evidence="1" id="KW-0812">Transmembrane</keyword>
<keyword evidence="1" id="KW-0472">Membrane</keyword>
<dbReference type="EMBL" id="VJZL01000043">
    <property type="protein sequence ID" value="TRX05619.1"/>
    <property type="molecule type" value="Genomic_DNA"/>
</dbReference>
<keyword evidence="1" id="KW-1133">Transmembrane helix</keyword>
<comment type="caution">
    <text evidence="3">The sequence shown here is derived from an EMBL/GenBank/DDBJ whole genome shotgun (WGS) entry which is preliminary data.</text>
</comment>
<dbReference type="OrthoDB" id="1340494at2"/>
<dbReference type="Proteomes" id="UP000318669">
    <property type="component" value="Unassembled WGS sequence"/>
</dbReference>
<evidence type="ECO:0000313" key="4">
    <source>
        <dbReference type="Proteomes" id="UP000318528"/>
    </source>
</evidence>
<proteinExistence type="predicted"/>
<evidence type="ECO:0000313" key="2">
    <source>
        <dbReference type="EMBL" id="TRX02498.1"/>
    </source>
</evidence>
<evidence type="ECO:0000313" key="5">
    <source>
        <dbReference type="Proteomes" id="UP000318669"/>
    </source>
</evidence>
<sequence length="293" mass="33945">MNKITFEEYKSGIRVKYEVSRIDDVTGILLNPTPAQLRNLCLMKLDNSLTKTDSNVFRMFFNVKEEEHLRKEIENFDIGKFKPIISFLKGEKDSENMARIELAAILVNFNPRPYNKYLLNDKISGRENPEDSLFVEEKESVIDNIPFGFIEKVALKGKDDKIEKKTAIFLAVLLSLFFMGYTVKGVFFPKKECMQWEGNHYIAVDCANDKLGIGQLELIIPIDENIMKLNKLDSNRKINFFKNDKPVVWYCKHDGVVELFNTPGFHPETGKPLKPITKYIIKKYNLKEMINAI</sequence>
<organism evidence="3 5">
    <name type="scientific">Flavobacterium gawalongense</name>
    <dbReference type="NCBI Taxonomy" id="2594432"/>
    <lineage>
        <taxon>Bacteria</taxon>
        <taxon>Pseudomonadati</taxon>
        <taxon>Bacteroidota</taxon>
        <taxon>Flavobacteriia</taxon>
        <taxon>Flavobacteriales</taxon>
        <taxon>Flavobacteriaceae</taxon>
        <taxon>Flavobacterium</taxon>
    </lineage>
</organism>
<accession>A0A553BBK4</accession>
<name>A0A553BBK4_9FLAO</name>
<dbReference type="EMBL" id="VJZN01000040">
    <property type="protein sequence ID" value="TRX02498.1"/>
    <property type="molecule type" value="Genomic_DNA"/>
</dbReference>
<keyword evidence="4" id="KW-1185">Reference proteome</keyword>
<evidence type="ECO:0000313" key="3">
    <source>
        <dbReference type="EMBL" id="TRX05619.1"/>
    </source>
</evidence>
<reference evidence="4 5" key="1">
    <citation type="submission" date="2019-07" db="EMBL/GenBank/DDBJ databases">
        <title>Novel species of Flavobacterium.</title>
        <authorList>
            <person name="Liu Q."/>
            <person name="Xin Y.-H."/>
        </authorList>
    </citation>
    <scope>NUCLEOTIDE SEQUENCE [LARGE SCALE GENOMIC DNA]</scope>
    <source>
        <strain evidence="2 4">GSP39</strain>
        <strain evidence="3 5">GSR22</strain>
    </source>
</reference>
<evidence type="ECO:0000256" key="1">
    <source>
        <dbReference type="SAM" id="Phobius"/>
    </source>
</evidence>
<dbReference type="RefSeq" id="WP_143388767.1">
    <property type="nucleotide sequence ID" value="NZ_VJZL01000043.1"/>
</dbReference>